<evidence type="ECO:0000256" key="1">
    <source>
        <dbReference type="ARBA" id="ARBA00022801"/>
    </source>
</evidence>
<dbReference type="AlphaFoldDB" id="B8FCQ8"/>
<dbReference type="Proteomes" id="UP000000739">
    <property type="component" value="Chromosome"/>
</dbReference>
<sequence>MAFKKFRSFNRFTSFNHKNSVVRRTNFSSGIPSYLSSANLTDNGDGTVSGNPSFYSPELVTNGDFSATSLGAEQASGNLAPGHYYEITAHDGADFTADGAADNNVGTRFIAADTNVTLGAGDKVKEISWDDWTVNNQDADNYFVPGAPDGLRMVSTGSVVLAFWQTMSVSSGSVQKLSVNCGINEGSVRLRIGDITNSANILELTNMDWATGTNDYYFVVPDDCTTIRIYFYRYDSGPTDITYHSISVTQCSLDATNLISNGGFETPGAGGADVFASWGEHPNDGLVEQDATPHYGTYAAKLTGASGSVWVQQNAAVVEFDTYVLSFWTRGDGINQGSYFILDLNSSEYIVTPTQTGVAGTTYTKYTKIFSVHAGCENLRLYLFSPSGATKYCYFDDVSLRRVLPGKELLADPDFDDAGAWTIGTGWSVADGVASMVSDTGGIVSSGNIIPSYSLCQVAVNIDSVTAGVIVPSVAGQNIAIAISAGLYTGKTVPIASAGAFTLWGIEFFRGGADYASVKKLTLSTTTSTLRLPGARRIKAGVTASGSEWVGVVMAQDSQTSPANFVVAFIDSGDTDDFKAYKVVAGVWTSLIDTNVTYAAGAEVEIRRNGDVFSFYYNGAQVGTNQTVAGMTGAYCGLFATGAESTFTDLEVR</sequence>
<gene>
    <name evidence="3" type="ordered locus">Dalk_4543</name>
</gene>
<dbReference type="Gene3D" id="2.60.120.260">
    <property type="entry name" value="Galactose-binding domain-like"/>
    <property type="match status" value="1"/>
</dbReference>
<accession>B8FCQ8</accession>
<dbReference type="InterPro" id="IPR003305">
    <property type="entry name" value="CenC_carb-bd"/>
</dbReference>
<protein>
    <submittedName>
        <fullName evidence="3">Carbohydrate-binding CenC domain protein</fullName>
    </submittedName>
</protein>
<dbReference type="HOGENOM" id="CLU_419634_0_0_7"/>
<organism evidence="3 4">
    <name type="scientific">Desulfatibacillum aliphaticivorans</name>
    <dbReference type="NCBI Taxonomy" id="218208"/>
    <lineage>
        <taxon>Bacteria</taxon>
        <taxon>Pseudomonadati</taxon>
        <taxon>Thermodesulfobacteriota</taxon>
        <taxon>Desulfobacteria</taxon>
        <taxon>Desulfobacterales</taxon>
        <taxon>Desulfatibacillaceae</taxon>
        <taxon>Desulfatibacillum</taxon>
    </lineage>
</organism>
<reference evidence="3 4" key="1">
    <citation type="journal article" date="2012" name="Environ. Microbiol.">
        <title>The genome sequence of Desulfatibacillum alkenivorans AK-01: a blueprint for anaerobic alkane oxidation.</title>
        <authorList>
            <person name="Callaghan A.V."/>
            <person name="Morris B.E."/>
            <person name="Pereira I.A."/>
            <person name="McInerney M.J."/>
            <person name="Austin R.N."/>
            <person name="Groves J.T."/>
            <person name="Kukor J.J."/>
            <person name="Suflita J.M."/>
            <person name="Young L.Y."/>
            <person name="Zylstra G.J."/>
            <person name="Wawrik B."/>
        </authorList>
    </citation>
    <scope>NUCLEOTIDE SEQUENCE [LARGE SCALE GENOMIC DNA]</scope>
    <source>
        <strain evidence="3 4">AK-01</strain>
    </source>
</reference>
<keyword evidence="1" id="KW-0378">Hydrolase</keyword>
<proteinExistence type="predicted"/>
<dbReference type="KEGG" id="dal:Dalk_4543"/>
<evidence type="ECO:0000313" key="3">
    <source>
        <dbReference type="EMBL" id="ACL06221.1"/>
    </source>
</evidence>
<dbReference type="InterPro" id="IPR008979">
    <property type="entry name" value="Galactose-bd-like_sf"/>
</dbReference>
<dbReference type="RefSeq" id="WP_015949260.1">
    <property type="nucleotide sequence ID" value="NC_011768.1"/>
</dbReference>
<dbReference type="Pfam" id="PF02018">
    <property type="entry name" value="CBM_4_9"/>
    <property type="match status" value="1"/>
</dbReference>
<evidence type="ECO:0000259" key="2">
    <source>
        <dbReference type="Pfam" id="PF02018"/>
    </source>
</evidence>
<evidence type="ECO:0000313" key="4">
    <source>
        <dbReference type="Proteomes" id="UP000000739"/>
    </source>
</evidence>
<dbReference type="GO" id="GO:0016798">
    <property type="term" value="F:hydrolase activity, acting on glycosyl bonds"/>
    <property type="evidence" value="ECO:0007669"/>
    <property type="project" value="InterPro"/>
</dbReference>
<keyword evidence="4" id="KW-1185">Reference proteome</keyword>
<name>B8FCQ8_DESAL</name>
<dbReference type="SUPFAM" id="SSF49785">
    <property type="entry name" value="Galactose-binding domain-like"/>
    <property type="match status" value="1"/>
</dbReference>
<feature type="domain" description="CBM-cenC" evidence="2">
    <location>
        <begin position="257"/>
        <end position="386"/>
    </location>
</feature>
<dbReference type="EMBL" id="CP001322">
    <property type="protein sequence ID" value="ACL06221.1"/>
    <property type="molecule type" value="Genomic_DNA"/>
</dbReference>